<name>A0A3S0YGP8_9GAMM</name>
<dbReference type="Gene3D" id="1.20.1270.180">
    <property type="match status" value="1"/>
</dbReference>
<evidence type="ECO:0000313" key="3">
    <source>
        <dbReference type="EMBL" id="RUR29675.1"/>
    </source>
</evidence>
<dbReference type="InterPro" id="IPR009739">
    <property type="entry name" value="LprI-like_N"/>
</dbReference>
<dbReference type="EMBL" id="RZHG01000021">
    <property type="protein sequence ID" value="RUR29675.1"/>
    <property type="molecule type" value="Genomic_DNA"/>
</dbReference>
<reference evidence="3 4" key="1">
    <citation type="submission" date="2018-12" db="EMBL/GenBank/DDBJ databases">
        <title>three novel Halomonas strain isolated from plants.</title>
        <authorList>
            <person name="Sun C."/>
        </authorList>
    </citation>
    <scope>NUCLEOTIDE SEQUENCE [LARGE SCALE GENOMIC DNA]</scope>
    <source>
        <strain evidence="3 4">DSM 19434</strain>
    </source>
</reference>
<comment type="caution">
    <text evidence="3">The sequence shown here is derived from an EMBL/GenBank/DDBJ whole genome shotgun (WGS) entry which is preliminary data.</text>
</comment>
<accession>A0A3S0YGP8</accession>
<feature type="chain" id="PRO_5018718577" evidence="1">
    <location>
        <begin position="20"/>
        <end position="138"/>
    </location>
</feature>
<evidence type="ECO:0000256" key="1">
    <source>
        <dbReference type="SAM" id="SignalP"/>
    </source>
</evidence>
<dbReference type="OrthoDB" id="7340239at2"/>
<feature type="signal peptide" evidence="1">
    <location>
        <begin position="1"/>
        <end position="19"/>
    </location>
</feature>
<evidence type="ECO:0000259" key="2">
    <source>
        <dbReference type="Pfam" id="PF07007"/>
    </source>
</evidence>
<dbReference type="RefSeq" id="WP_126948164.1">
    <property type="nucleotide sequence ID" value="NZ_RZHG01000021.1"/>
</dbReference>
<keyword evidence="4" id="KW-1185">Reference proteome</keyword>
<dbReference type="AlphaFoldDB" id="A0A3S0YGP8"/>
<proteinExistence type="predicted"/>
<keyword evidence="1" id="KW-0732">Signal</keyword>
<gene>
    <name evidence="3" type="ORF">ELY33_12070</name>
</gene>
<dbReference type="Proteomes" id="UP000287336">
    <property type="component" value="Unassembled WGS sequence"/>
</dbReference>
<sequence>MRTIIVVLASLTSAVMAMAEDKPLNCDNAMTTLDINQCAAMQLASAQAELSQYVKASVTHHADDPELVTAIEASQQAWQAYVNAHCDAVYTQWRDGSIRGVMALTCETELTQQRTHTVWETFLTYMDSTPPVLPEPNL</sequence>
<protein>
    <submittedName>
        <fullName evidence="3">DUF1311 domain-containing protein</fullName>
    </submittedName>
</protein>
<dbReference type="Pfam" id="PF07007">
    <property type="entry name" value="LprI"/>
    <property type="match status" value="1"/>
</dbReference>
<evidence type="ECO:0000313" key="4">
    <source>
        <dbReference type="Proteomes" id="UP000287336"/>
    </source>
</evidence>
<organism evidence="3 4">
    <name type="scientific">Vreelandella andesensis</name>
    <dbReference type="NCBI Taxonomy" id="447567"/>
    <lineage>
        <taxon>Bacteria</taxon>
        <taxon>Pseudomonadati</taxon>
        <taxon>Pseudomonadota</taxon>
        <taxon>Gammaproteobacteria</taxon>
        <taxon>Oceanospirillales</taxon>
        <taxon>Halomonadaceae</taxon>
        <taxon>Vreelandella</taxon>
    </lineage>
</organism>
<feature type="domain" description="Lysozyme inhibitor LprI-like N-terminal" evidence="2">
    <location>
        <begin position="26"/>
        <end position="116"/>
    </location>
</feature>